<evidence type="ECO:0000313" key="4">
    <source>
        <dbReference type="Proteomes" id="UP000030671"/>
    </source>
</evidence>
<evidence type="ECO:0000256" key="2">
    <source>
        <dbReference type="SAM" id="Phobius"/>
    </source>
</evidence>
<evidence type="ECO:0000313" key="3">
    <source>
        <dbReference type="EMBL" id="ETW74812.1"/>
    </source>
</evidence>
<dbReference type="KEGG" id="hir:HETIRDRAFT_331958"/>
<evidence type="ECO:0000256" key="1">
    <source>
        <dbReference type="SAM" id="MobiDB-lite"/>
    </source>
</evidence>
<gene>
    <name evidence="3" type="ORF">HETIRDRAFT_331958</name>
</gene>
<dbReference type="STRING" id="747525.W4JMP0"/>
<dbReference type="Proteomes" id="UP000030671">
    <property type="component" value="Unassembled WGS sequence"/>
</dbReference>
<protein>
    <submittedName>
        <fullName evidence="3">Uncharacterized protein</fullName>
    </submittedName>
</protein>
<name>W4JMP0_HETIT</name>
<feature type="region of interest" description="Disordered" evidence="1">
    <location>
        <begin position="339"/>
        <end position="379"/>
    </location>
</feature>
<dbReference type="AlphaFoldDB" id="W4JMP0"/>
<organism evidence="3 4">
    <name type="scientific">Heterobasidion irregulare (strain TC 32-1)</name>
    <dbReference type="NCBI Taxonomy" id="747525"/>
    <lineage>
        <taxon>Eukaryota</taxon>
        <taxon>Fungi</taxon>
        <taxon>Dikarya</taxon>
        <taxon>Basidiomycota</taxon>
        <taxon>Agaricomycotina</taxon>
        <taxon>Agaricomycetes</taxon>
        <taxon>Russulales</taxon>
        <taxon>Bondarzewiaceae</taxon>
        <taxon>Heterobasidion</taxon>
        <taxon>Heterobasidion annosum species complex</taxon>
    </lineage>
</organism>
<proteinExistence type="predicted"/>
<sequence>MDTSSTPLQKGEGQPLSYDAILSAVPTSLPPAYPVQAASYPGYPVATHVYIMPNQPHGRRSACGLIFKLFGCTFVFLALGRIVHHIFYRHSTWDDDWDWNNLGRWPTSSSPVPTDGHQHPLKCIQGAGWTPVDDSSEDFPSMHLAKVDFELPFSSSELLFFLSTGSLSHGSINMIEKKGNGAEQDTVDVSILVGFYSREALSRATVCSLEREEGQNGIGIFTPTVHDRHSWRDMLQFSITVRLPTPGSGKAPLDVPAFETSFHNFKHSFSLSDTFYRFGSVRLQTTNSGIDVQSMVVEQVIIATTNGHIHGSFNTSTSLTLVTTNAYVDVEAQLHNANTEHPTTLHTSSTNGATKVSASLHSTSETSAGSFNINSRTSNSPLDVSVNDAPADSTLYVSGHTTNSRAQVRLPAAYKGTFVLSTTNSHPTLDHSEEREDPSGRGRKRVIDVNPVDGKGRTVSGEIKWSPRDETSRSKGVVAVSTTNGPVKLSL</sequence>
<dbReference type="InParanoid" id="W4JMP0"/>
<feature type="compositionally biased region" description="Basic and acidic residues" evidence="1">
    <location>
        <begin position="428"/>
        <end position="440"/>
    </location>
</feature>
<keyword evidence="2" id="KW-1133">Transmembrane helix</keyword>
<keyword evidence="2" id="KW-0472">Membrane</keyword>
<dbReference type="RefSeq" id="XP_009553288.1">
    <property type="nucleotide sequence ID" value="XM_009554993.1"/>
</dbReference>
<keyword evidence="4" id="KW-1185">Reference proteome</keyword>
<dbReference type="EMBL" id="KI925467">
    <property type="protein sequence ID" value="ETW74812.1"/>
    <property type="molecule type" value="Genomic_DNA"/>
</dbReference>
<dbReference type="HOGENOM" id="CLU_037980_2_0_1"/>
<dbReference type="eggNOG" id="ENOG502SAMB">
    <property type="taxonomic scope" value="Eukaryota"/>
</dbReference>
<accession>W4JMP0</accession>
<feature type="transmembrane region" description="Helical" evidence="2">
    <location>
        <begin position="62"/>
        <end position="83"/>
    </location>
</feature>
<feature type="region of interest" description="Disordered" evidence="1">
    <location>
        <begin position="421"/>
        <end position="491"/>
    </location>
</feature>
<reference evidence="3 4" key="1">
    <citation type="journal article" date="2012" name="New Phytol.">
        <title>Insight into trade-off between wood decay and parasitism from the genome of a fungal forest pathogen.</title>
        <authorList>
            <person name="Olson A."/>
            <person name="Aerts A."/>
            <person name="Asiegbu F."/>
            <person name="Belbahri L."/>
            <person name="Bouzid O."/>
            <person name="Broberg A."/>
            <person name="Canback B."/>
            <person name="Coutinho P.M."/>
            <person name="Cullen D."/>
            <person name="Dalman K."/>
            <person name="Deflorio G."/>
            <person name="van Diepen L.T."/>
            <person name="Dunand C."/>
            <person name="Duplessis S."/>
            <person name="Durling M."/>
            <person name="Gonthier P."/>
            <person name="Grimwood J."/>
            <person name="Fossdal C.G."/>
            <person name="Hansson D."/>
            <person name="Henrissat B."/>
            <person name="Hietala A."/>
            <person name="Himmelstrand K."/>
            <person name="Hoffmeister D."/>
            <person name="Hogberg N."/>
            <person name="James T.Y."/>
            <person name="Karlsson M."/>
            <person name="Kohler A."/>
            <person name="Kues U."/>
            <person name="Lee Y.H."/>
            <person name="Lin Y.C."/>
            <person name="Lind M."/>
            <person name="Lindquist E."/>
            <person name="Lombard V."/>
            <person name="Lucas S."/>
            <person name="Lunden K."/>
            <person name="Morin E."/>
            <person name="Murat C."/>
            <person name="Park J."/>
            <person name="Raffaello T."/>
            <person name="Rouze P."/>
            <person name="Salamov A."/>
            <person name="Schmutz J."/>
            <person name="Solheim H."/>
            <person name="Stahlberg J."/>
            <person name="Velez H."/>
            <person name="de Vries R.P."/>
            <person name="Wiebenga A."/>
            <person name="Woodward S."/>
            <person name="Yakovlev I."/>
            <person name="Garbelotto M."/>
            <person name="Martin F."/>
            <person name="Grigoriev I.V."/>
            <person name="Stenlid J."/>
        </authorList>
    </citation>
    <scope>NUCLEOTIDE SEQUENCE [LARGE SCALE GENOMIC DNA]</scope>
    <source>
        <strain evidence="3 4">TC 32-1</strain>
    </source>
</reference>
<dbReference type="GeneID" id="20671692"/>
<keyword evidence="2" id="KW-0812">Transmembrane</keyword>
<dbReference type="OrthoDB" id="5570013at2759"/>